<dbReference type="PANTHER" id="PTHR36221">
    <property type="entry name" value="DUF742 DOMAIN-CONTAINING PROTEIN"/>
    <property type="match status" value="1"/>
</dbReference>
<dbReference type="AlphaFoldDB" id="A0A852UW49"/>
<evidence type="ECO:0000313" key="3">
    <source>
        <dbReference type="Proteomes" id="UP000576393"/>
    </source>
</evidence>
<name>A0A852UW49_9ACTN</name>
<dbReference type="PANTHER" id="PTHR36221:SF1">
    <property type="entry name" value="DUF742 DOMAIN-CONTAINING PROTEIN"/>
    <property type="match status" value="1"/>
</dbReference>
<reference evidence="2 3" key="1">
    <citation type="submission" date="2020-07" db="EMBL/GenBank/DDBJ databases">
        <title>Sequencing the genomes of 1000 actinobacteria strains.</title>
        <authorList>
            <person name="Klenk H.-P."/>
        </authorList>
    </citation>
    <scope>NUCLEOTIDE SEQUENCE [LARGE SCALE GENOMIC DNA]</scope>
    <source>
        <strain evidence="2 3">DSM 45763</strain>
    </source>
</reference>
<evidence type="ECO:0000256" key="1">
    <source>
        <dbReference type="SAM" id="MobiDB-lite"/>
    </source>
</evidence>
<dbReference type="Proteomes" id="UP000576393">
    <property type="component" value="Unassembled WGS sequence"/>
</dbReference>
<feature type="region of interest" description="Disordered" evidence="1">
    <location>
        <begin position="1"/>
        <end position="69"/>
    </location>
</feature>
<proteinExistence type="predicted"/>
<dbReference type="Pfam" id="PF05331">
    <property type="entry name" value="DUF742"/>
    <property type="match status" value="1"/>
</dbReference>
<evidence type="ECO:0000313" key="2">
    <source>
        <dbReference type="EMBL" id="NYF39443.1"/>
    </source>
</evidence>
<dbReference type="EMBL" id="JACCCO010000001">
    <property type="protein sequence ID" value="NYF39443.1"/>
    <property type="molecule type" value="Genomic_DNA"/>
</dbReference>
<organism evidence="2 3">
    <name type="scientific">Streptosporangium sandarakinum</name>
    <dbReference type="NCBI Taxonomy" id="1260955"/>
    <lineage>
        <taxon>Bacteria</taxon>
        <taxon>Bacillati</taxon>
        <taxon>Actinomycetota</taxon>
        <taxon>Actinomycetes</taxon>
        <taxon>Streptosporangiales</taxon>
        <taxon>Streptosporangiaceae</taxon>
        <taxon>Streptosporangium</taxon>
    </lineage>
</organism>
<comment type="caution">
    <text evidence="2">The sequence shown here is derived from an EMBL/GenBank/DDBJ whole genome shotgun (WGS) entry which is preliminary data.</text>
</comment>
<accession>A0A852UW49</accession>
<dbReference type="InterPro" id="IPR007995">
    <property type="entry name" value="DUF742"/>
</dbReference>
<dbReference type="RefSeq" id="WP_376770461.1">
    <property type="nucleotide sequence ID" value="NZ_CP192034.1"/>
</dbReference>
<sequence length="175" mass="19028">MANRDWPGDGGPLSGPPSWSMDDPQRSHGWSVEDPQRPHGWPVDDSQRSHGMPPSHVVQPPPGEQSSLVRPYAMTGGRTAPRIQLAMEALVSSATSAHHDLSNRTPEYQAISALCRQVRSVAEISAMLRISLGVTRILVADMAAEGLVQLHQPQLDAGKPDLNLLERVLSGLRRL</sequence>
<evidence type="ECO:0008006" key="4">
    <source>
        <dbReference type="Google" id="ProtNLM"/>
    </source>
</evidence>
<protein>
    <recommendedName>
        <fullName evidence="4">DUF742 domain-containing protein</fullName>
    </recommendedName>
</protein>
<keyword evidence="3" id="KW-1185">Reference proteome</keyword>
<gene>
    <name evidence="2" type="ORF">HDA43_001602</name>
</gene>